<evidence type="ECO:0000313" key="1">
    <source>
        <dbReference type="EMBL" id="MFC4819056.1"/>
    </source>
</evidence>
<keyword evidence="2" id="KW-1185">Reference proteome</keyword>
<dbReference type="Proteomes" id="UP001595886">
    <property type="component" value="Unassembled WGS sequence"/>
</dbReference>
<dbReference type="RefSeq" id="WP_380018795.1">
    <property type="nucleotide sequence ID" value="NZ_JBHSHD010000002.1"/>
</dbReference>
<sequence>MRRRTRTQLILLALAAALGAIVYAQLRHEDTLAPEPLTAIDPAAVRAVAVACDGCTPRRFEKDGTQWRMLEPYAREADATAVAKLVAIAGAPVRFRHAAGELDPKKLSLDPPLATLVLDGTTLKFGTTDAIHGDRYVEVDGAVALVPDRFSARLFAAPENEVAAPSR</sequence>
<comment type="caution">
    <text evidence="1">The sequence shown here is derived from an EMBL/GenBank/DDBJ whole genome shotgun (WGS) entry which is preliminary data.</text>
</comment>
<reference evidence="2" key="1">
    <citation type="journal article" date="2019" name="Int. J. Syst. Evol. Microbiol.">
        <title>The Global Catalogue of Microorganisms (GCM) 10K type strain sequencing project: providing services to taxonomists for standard genome sequencing and annotation.</title>
        <authorList>
            <consortium name="The Broad Institute Genomics Platform"/>
            <consortium name="The Broad Institute Genome Sequencing Center for Infectious Disease"/>
            <person name="Wu L."/>
            <person name="Ma J."/>
        </authorList>
    </citation>
    <scope>NUCLEOTIDE SEQUENCE [LARGE SCALE GENOMIC DNA]</scope>
    <source>
        <strain evidence="2">CCUG 30340</strain>
    </source>
</reference>
<evidence type="ECO:0000313" key="2">
    <source>
        <dbReference type="Proteomes" id="UP001595886"/>
    </source>
</evidence>
<organism evidence="1 2">
    <name type="scientific">Dokdonella ginsengisoli</name>
    <dbReference type="NCBI Taxonomy" id="363846"/>
    <lineage>
        <taxon>Bacteria</taxon>
        <taxon>Pseudomonadati</taxon>
        <taxon>Pseudomonadota</taxon>
        <taxon>Gammaproteobacteria</taxon>
        <taxon>Lysobacterales</taxon>
        <taxon>Rhodanobacteraceae</taxon>
        <taxon>Dokdonella</taxon>
    </lineage>
</organism>
<proteinExistence type="predicted"/>
<name>A0ABV9QPL5_9GAMM</name>
<evidence type="ECO:0008006" key="3">
    <source>
        <dbReference type="Google" id="ProtNLM"/>
    </source>
</evidence>
<accession>A0ABV9QPL5</accession>
<dbReference type="EMBL" id="JBHSHD010000002">
    <property type="protein sequence ID" value="MFC4819056.1"/>
    <property type="molecule type" value="Genomic_DNA"/>
</dbReference>
<gene>
    <name evidence="1" type="ORF">ACFO6Q_01900</name>
</gene>
<protein>
    <recommendedName>
        <fullName evidence="3">DUF4340 domain-containing protein</fullName>
    </recommendedName>
</protein>